<dbReference type="GeneID" id="79936576"/>
<dbReference type="EMBL" id="JACYXT010000011">
    <property type="protein sequence ID" value="MBD9726415.1"/>
    <property type="molecule type" value="Genomic_DNA"/>
</dbReference>
<reference evidence="1" key="1">
    <citation type="submission" date="2020-09" db="EMBL/GenBank/DDBJ databases">
        <title>Streptomyces canutascabiei sp. nov., which causes potato common scab and is distributed across the world.</title>
        <authorList>
            <person name="Nguyen H.P."/>
            <person name="Weisberg A.J."/>
            <person name="Chang J.H."/>
            <person name="Clarke C.R."/>
        </authorList>
    </citation>
    <scope>NUCLEOTIDE SEQUENCE</scope>
    <source>
        <strain evidence="1">ID-01-6.2a</strain>
    </source>
</reference>
<evidence type="ECO:0000313" key="1">
    <source>
        <dbReference type="EMBL" id="MBD9726415.1"/>
    </source>
</evidence>
<dbReference type="Proteomes" id="UP000661025">
    <property type="component" value="Unassembled WGS sequence"/>
</dbReference>
<sequence length="214" mass="22502">MPRGGEGLARRILAGSPHPDGELLVLVDVLVDQFETTYADCRSFTDAPGARAEQTGPAIASTNQGDHMRAGARVLTITGLSAAAVLLTGCGSTSEDPAEWWSAGGEIRIQNLVDDVSDVNRARMSASVVLGEACESLRKHVAEAEEFESIPDDDIQKPWADALASFKRGIPDCVAGVNAQDDALASQGVMEITGDGLRHLKSTASMLRASVDAQ</sequence>
<dbReference type="AlphaFoldDB" id="A0A927L6G4"/>
<dbReference type="RefSeq" id="WP_192363068.1">
    <property type="nucleotide sequence ID" value="NZ_CP119182.1"/>
</dbReference>
<protein>
    <submittedName>
        <fullName evidence="1">Uncharacterized protein</fullName>
    </submittedName>
</protein>
<evidence type="ECO:0000313" key="2">
    <source>
        <dbReference type="Proteomes" id="UP000661025"/>
    </source>
</evidence>
<name>A0A927L6G4_9ACTN</name>
<organism evidence="1 2">
    <name type="scientific">Streptomyces caniscabiei</name>
    <dbReference type="NCBI Taxonomy" id="2746961"/>
    <lineage>
        <taxon>Bacteria</taxon>
        <taxon>Bacillati</taxon>
        <taxon>Actinomycetota</taxon>
        <taxon>Actinomycetes</taxon>
        <taxon>Kitasatosporales</taxon>
        <taxon>Streptomycetaceae</taxon>
        <taxon>Streptomyces</taxon>
    </lineage>
</organism>
<gene>
    <name evidence="1" type="ORF">IHE70_25005</name>
</gene>
<accession>A0A927L6G4</accession>
<comment type="caution">
    <text evidence="1">The sequence shown here is derived from an EMBL/GenBank/DDBJ whole genome shotgun (WGS) entry which is preliminary data.</text>
</comment>
<proteinExistence type="predicted"/>